<dbReference type="RefSeq" id="WP_117747905.1">
    <property type="nucleotide sequence ID" value="NZ_DXPK01000010.1"/>
</dbReference>
<evidence type="ECO:0000313" key="2">
    <source>
        <dbReference type="EMBL" id="RGM39585.1"/>
    </source>
</evidence>
<protein>
    <recommendedName>
        <fullName evidence="1">IPT/TIG domain-containing protein</fullName>
    </recommendedName>
</protein>
<proteinExistence type="predicted"/>
<dbReference type="EMBL" id="QSTF01000019">
    <property type="protein sequence ID" value="RGM39585.1"/>
    <property type="molecule type" value="Genomic_DNA"/>
</dbReference>
<sequence>MNSKIHIEIKYLFFSLLMLISSMMTVGCKNEDSDIDDKPVITDFSPKEGDYLTQVTITGSNFGTSRKEALSHVYFNGIEAADYVSYSDNEIVVTVPQGTLTGAITIKKGESYTRSSENFVYKAMSSDGYETGTVMMTLLCKDVVFCEGAKIKPCDYWDENGTSANEIGYFDVTSQEFKYNSGYEGMESKSHALWDWNSGDIAIYKVNVETIGKYYIGLYTSTRDQNCYVNVEIGKDMEALKDVSSINSQYSRDVVFNDSWGDFSNYLEFGPYEILEPGEYYVRFLLKNDKKADASAPLKFIKMFN</sequence>
<name>A0A3E4WBJ2_9BACT</name>
<comment type="caution">
    <text evidence="2">The sequence shown here is derived from an EMBL/GenBank/DDBJ whole genome shotgun (WGS) entry which is preliminary data.</text>
</comment>
<dbReference type="AlphaFoldDB" id="A0A3E4WBJ2"/>
<accession>A0A3E4WBJ2</accession>
<dbReference type="Gene3D" id="2.60.40.10">
    <property type="entry name" value="Immunoglobulins"/>
    <property type="match status" value="1"/>
</dbReference>
<dbReference type="PROSITE" id="PS51257">
    <property type="entry name" value="PROKAR_LIPOPROTEIN"/>
    <property type="match status" value="1"/>
</dbReference>
<reference evidence="2 3" key="1">
    <citation type="submission" date="2018-08" db="EMBL/GenBank/DDBJ databases">
        <title>A genome reference for cultivated species of the human gut microbiota.</title>
        <authorList>
            <person name="Zou Y."/>
            <person name="Xue W."/>
            <person name="Luo G."/>
        </authorList>
    </citation>
    <scope>NUCLEOTIDE SEQUENCE [LARGE SCALE GENOMIC DNA]</scope>
    <source>
        <strain evidence="2 3">OM08-14</strain>
    </source>
</reference>
<evidence type="ECO:0000313" key="3">
    <source>
        <dbReference type="Proteomes" id="UP000260780"/>
    </source>
</evidence>
<organism evidence="2 3">
    <name type="scientific">Phocaeicola plebeius</name>
    <dbReference type="NCBI Taxonomy" id="310297"/>
    <lineage>
        <taxon>Bacteria</taxon>
        <taxon>Pseudomonadati</taxon>
        <taxon>Bacteroidota</taxon>
        <taxon>Bacteroidia</taxon>
        <taxon>Bacteroidales</taxon>
        <taxon>Bacteroidaceae</taxon>
        <taxon>Phocaeicola</taxon>
    </lineage>
</organism>
<feature type="domain" description="IPT/TIG" evidence="1">
    <location>
        <begin position="39"/>
        <end position="110"/>
    </location>
</feature>
<dbReference type="InterPro" id="IPR014756">
    <property type="entry name" value="Ig_E-set"/>
</dbReference>
<gene>
    <name evidence="2" type="ORF">DXC17_08745</name>
</gene>
<dbReference type="SUPFAM" id="SSF81296">
    <property type="entry name" value="E set domains"/>
    <property type="match status" value="1"/>
</dbReference>
<dbReference type="Proteomes" id="UP000260780">
    <property type="component" value="Unassembled WGS sequence"/>
</dbReference>
<dbReference type="InterPro" id="IPR013783">
    <property type="entry name" value="Ig-like_fold"/>
</dbReference>
<dbReference type="InterPro" id="IPR002909">
    <property type="entry name" value="IPT_dom"/>
</dbReference>
<dbReference type="Pfam" id="PF01833">
    <property type="entry name" value="TIG"/>
    <property type="match status" value="1"/>
</dbReference>
<evidence type="ECO:0000259" key="1">
    <source>
        <dbReference type="Pfam" id="PF01833"/>
    </source>
</evidence>
<dbReference type="CDD" id="cd00102">
    <property type="entry name" value="IPT"/>
    <property type="match status" value="1"/>
</dbReference>